<feature type="domain" description="Xylose isomerase-like TIM barrel" evidence="1">
    <location>
        <begin position="20"/>
        <end position="238"/>
    </location>
</feature>
<dbReference type="EMBL" id="QKUF01000005">
    <property type="protein sequence ID" value="PZW31929.1"/>
    <property type="molecule type" value="Genomic_DNA"/>
</dbReference>
<name>A0A326UCC9_THEHA</name>
<dbReference type="InterPro" id="IPR013022">
    <property type="entry name" value="Xyl_isomerase-like_TIM-brl"/>
</dbReference>
<dbReference type="AlphaFoldDB" id="A0A326UCC9"/>
<keyword evidence="3" id="KW-1185">Reference proteome</keyword>
<dbReference type="PANTHER" id="PTHR12110">
    <property type="entry name" value="HYDROXYPYRUVATE ISOMERASE"/>
    <property type="match status" value="1"/>
</dbReference>
<dbReference type="RefSeq" id="WP_111321295.1">
    <property type="nucleotide sequence ID" value="NZ_BIFX01000001.1"/>
</dbReference>
<dbReference type="InterPro" id="IPR050312">
    <property type="entry name" value="IolE/XylAMocC-like"/>
</dbReference>
<dbReference type="PANTHER" id="PTHR12110:SF41">
    <property type="entry name" value="INOSOSE DEHYDRATASE"/>
    <property type="match status" value="1"/>
</dbReference>
<reference evidence="2 3" key="1">
    <citation type="submission" date="2018-06" db="EMBL/GenBank/DDBJ databases">
        <title>Genomic Encyclopedia of Archaeal and Bacterial Type Strains, Phase II (KMG-II): from individual species to whole genera.</title>
        <authorList>
            <person name="Goeker M."/>
        </authorList>
    </citation>
    <scope>NUCLEOTIDE SEQUENCE [LARGE SCALE GENOMIC DNA]</scope>
    <source>
        <strain evidence="2 3">ATCC BAA-1881</strain>
    </source>
</reference>
<evidence type="ECO:0000313" key="2">
    <source>
        <dbReference type="EMBL" id="PZW31929.1"/>
    </source>
</evidence>
<gene>
    <name evidence="2" type="ORF">EI42_01954</name>
</gene>
<comment type="caution">
    <text evidence="2">The sequence shown here is derived from an EMBL/GenBank/DDBJ whole genome shotgun (WGS) entry which is preliminary data.</text>
</comment>
<protein>
    <submittedName>
        <fullName evidence="2">Sugar phosphate isomerase/epimerase</fullName>
    </submittedName>
</protein>
<sequence length="273" mass="31265">MIRLSAFADEISADLEEQIAVLKQEGIHYIELRSVWNTNVLHLSDEQLATIKQRLEANNLHVAAIGSPIGKVPVTAPFEEHMYQFERALIVARRMETPYIRIFSFYPPENEHERYRSEILQRLRSLADRAQEQGITLLHENEKLIYGDTIARNVDLLSTLEHPHFRAVLDPANYLECKQVPFPDAYTAIKPWLAYVHVKDVTHDGTLVVAGEGEANWPALLEQLRTDGYDGFFALEPHLAAAGQYQGFSGAALFRKASQSFQHLLKTMHWEYR</sequence>
<dbReference type="Gene3D" id="3.20.20.150">
    <property type="entry name" value="Divalent-metal-dependent TIM barrel enzymes"/>
    <property type="match status" value="1"/>
</dbReference>
<evidence type="ECO:0000259" key="1">
    <source>
        <dbReference type="Pfam" id="PF01261"/>
    </source>
</evidence>
<dbReference type="Pfam" id="PF01261">
    <property type="entry name" value="AP_endonuc_2"/>
    <property type="match status" value="1"/>
</dbReference>
<dbReference type="InterPro" id="IPR036237">
    <property type="entry name" value="Xyl_isomerase-like_sf"/>
</dbReference>
<organism evidence="2 3">
    <name type="scientific">Thermosporothrix hazakensis</name>
    <dbReference type="NCBI Taxonomy" id="644383"/>
    <lineage>
        <taxon>Bacteria</taxon>
        <taxon>Bacillati</taxon>
        <taxon>Chloroflexota</taxon>
        <taxon>Ktedonobacteria</taxon>
        <taxon>Ktedonobacterales</taxon>
        <taxon>Thermosporotrichaceae</taxon>
        <taxon>Thermosporothrix</taxon>
    </lineage>
</organism>
<keyword evidence="2" id="KW-0413">Isomerase</keyword>
<proteinExistence type="predicted"/>
<accession>A0A326UCC9</accession>
<dbReference type="Proteomes" id="UP000248806">
    <property type="component" value="Unassembled WGS sequence"/>
</dbReference>
<dbReference type="GO" id="GO:0016853">
    <property type="term" value="F:isomerase activity"/>
    <property type="evidence" value="ECO:0007669"/>
    <property type="project" value="UniProtKB-KW"/>
</dbReference>
<evidence type="ECO:0000313" key="3">
    <source>
        <dbReference type="Proteomes" id="UP000248806"/>
    </source>
</evidence>
<dbReference type="SUPFAM" id="SSF51658">
    <property type="entry name" value="Xylose isomerase-like"/>
    <property type="match status" value="1"/>
</dbReference>
<dbReference type="OrthoDB" id="9815124at2"/>